<evidence type="ECO:0000256" key="9">
    <source>
        <dbReference type="ARBA" id="ARBA00023136"/>
    </source>
</evidence>
<dbReference type="Gene3D" id="3.30.450.60">
    <property type="match status" value="1"/>
</dbReference>
<accession>A0A1E3NKV9</accession>
<evidence type="ECO:0000256" key="11">
    <source>
        <dbReference type="ARBA" id="ARBA00045555"/>
    </source>
</evidence>
<evidence type="ECO:0000313" key="14">
    <source>
        <dbReference type="EMBL" id="ODQ46785.1"/>
    </source>
</evidence>
<protein>
    <recommendedName>
        <fullName evidence="12">Coatomer subunit zeta</fullName>
    </recommendedName>
</protein>
<dbReference type="InterPro" id="IPR011012">
    <property type="entry name" value="Longin-like_dom_sf"/>
</dbReference>
<organism evidence="14 15">
    <name type="scientific">Pichia membranifaciens NRRL Y-2026</name>
    <dbReference type="NCBI Taxonomy" id="763406"/>
    <lineage>
        <taxon>Eukaryota</taxon>
        <taxon>Fungi</taxon>
        <taxon>Dikarya</taxon>
        <taxon>Ascomycota</taxon>
        <taxon>Saccharomycotina</taxon>
        <taxon>Pichiomycetes</taxon>
        <taxon>Pichiales</taxon>
        <taxon>Pichiaceae</taxon>
        <taxon>Pichia</taxon>
    </lineage>
</organism>
<dbReference type="Proteomes" id="UP000094455">
    <property type="component" value="Unassembled WGS sequence"/>
</dbReference>
<comment type="function">
    <text evidence="11">The coatomer is a cytosolic protein complex that binds to dilysine motifs and reversibly associates with Golgi non-clathrin-coated vesicles, which further mediate biosynthetic protein transport from the ER, via the Golgi up to the trans Golgi network. Coatomer complex is required for budding from Golgi membranes, and is essential for the retrograde Golgi-to-ER transport of dilysine-tagged proteins. The zeta subunit may be involved in regulating the coat assembly and, hence, the rate of biosynthetic protein transport due to its association-dissociation properties with the coatomer complex.</text>
</comment>
<evidence type="ECO:0000256" key="6">
    <source>
        <dbReference type="ARBA" id="ARBA00022892"/>
    </source>
</evidence>
<comment type="subunit">
    <text evidence="3 12">Oligomeric complex that consists of at least the alpha, beta, beta', gamma, delta, epsilon and zeta subunits.</text>
</comment>
<name>A0A1E3NKV9_9ASCO</name>
<keyword evidence="6 12" id="KW-0931">ER-Golgi transport</keyword>
<keyword evidence="15" id="KW-1185">Reference proteome</keyword>
<dbReference type="Pfam" id="PF01217">
    <property type="entry name" value="Clat_adaptor_s"/>
    <property type="match status" value="1"/>
</dbReference>
<dbReference type="STRING" id="763406.A0A1E3NKV9"/>
<reference evidence="14 15" key="1">
    <citation type="journal article" date="2016" name="Proc. Natl. Acad. Sci. U.S.A.">
        <title>Comparative genomics of biotechnologically important yeasts.</title>
        <authorList>
            <person name="Riley R."/>
            <person name="Haridas S."/>
            <person name="Wolfe K.H."/>
            <person name="Lopes M.R."/>
            <person name="Hittinger C.T."/>
            <person name="Goeker M."/>
            <person name="Salamov A.A."/>
            <person name="Wisecaver J.H."/>
            <person name="Long T.M."/>
            <person name="Calvey C.H."/>
            <person name="Aerts A.L."/>
            <person name="Barry K.W."/>
            <person name="Choi C."/>
            <person name="Clum A."/>
            <person name="Coughlan A.Y."/>
            <person name="Deshpande S."/>
            <person name="Douglass A.P."/>
            <person name="Hanson S.J."/>
            <person name="Klenk H.-P."/>
            <person name="LaButti K.M."/>
            <person name="Lapidus A."/>
            <person name="Lindquist E.A."/>
            <person name="Lipzen A.M."/>
            <person name="Meier-Kolthoff J.P."/>
            <person name="Ohm R.A."/>
            <person name="Otillar R.P."/>
            <person name="Pangilinan J.L."/>
            <person name="Peng Y."/>
            <person name="Rokas A."/>
            <person name="Rosa C.A."/>
            <person name="Scheuner C."/>
            <person name="Sibirny A.A."/>
            <person name="Slot J.C."/>
            <person name="Stielow J.B."/>
            <person name="Sun H."/>
            <person name="Kurtzman C.P."/>
            <person name="Blackwell M."/>
            <person name="Grigoriev I.V."/>
            <person name="Jeffries T.W."/>
        </authorList>
    </citation>
    <scope>NUCLEOTIDE SEQUENCE [LARGE SCALE GENOMIC DNA]</scope>
    <source>
        <strain evidence="14 15">NRRL Y-2026</strain>
    </source>
</reference>
<keyword evidence="4 12" id="KW-0813">Transport</keyword>
<dbReference type="PANTHER" id="PTHR11043">
    <property type="entry name" value="ZETA-COAT PROTEIN"/>
    <property type="match status" value="1"/>
</dbReference>
<dbReference type="GO" id="GO:0030126">
    <property type="term" value="C:COPI vesicle coat"/>
    <property type="evidence" value="ECO:0007669"/>
    <property type="project" value="UniProtKB-UniRule"/>
</dbReference>
<dbReference type="AlphaFoldDB" id="A0A1E3NKV9"/>
<evidence type="ECO:0000256" key="7">
    <source>
        <dbReference type="ARBA" id="ARBA00022927"/>
    </source>
</evidence>
<evidence type="ECO:0000256" key="2">
    <source>
        <dbReference type="ARBA" id="ARBA00006972"/>
    </source>
</evidence>
<keyword evidence="7 12" id="KW-0653">Protein transport</keyword>
<evidence type="ECO:0000256" key="1">
    <source>
        <dbReference type="ARBA" id="ARBA00004255"/>
    </source>
</evidence>
<dbReference type="OrthoDB" id="10249988at2759"/>
<dbReference type="InterPro" id="IPR022775">
    <property type="entry name" value="AP_mu_sigma_su"/>
</dbReference>
<evidence type="ECO:0000256" key="10">
    <source>
        <dbReference type="ARBA" id="ARBA00023329"/>
    </source>
</evidence>
<keyword evidence="9 12" id="KW-0472">Membrane</keyword>
<dbReference type="RefSeq" id="XP_019017898.1">
    <property type="nucleotide sequence ID" value="XM_019164303.1"/>
</dbReference>
<evidence type="ECO:0000313" key="15">
    <source>
        <dbReference type="Proteomes" id="UP000094455"/>
    </source>
</evidence>
<keyword evidence="10 12" id="KW-0968">Cytoplasmic vesicle</keyword>
<dbReference type="GO" id="GO:0006886">
    <property type="term" value="P:intracellular protein transport"/>
    <property type="evidence" value="ECO:0007669"/>
    <property type="project" value="TreeGrafter"/>
</dbReference>
<dbReference type="GO" id="GO:0006890">
    <property type="term" value="P:retrograde vesicle-mediated transport, Golgi to endoplasmic reticulum"/>
    <property type="evidence" value="ECO:0007669"/>
    <property type="project" value="UniProtKB-UniRule"/>
</dbReference>
<evidence type="ECO:0000256" key="4">
    <source>
        <dbReference type="ARBA" id="ARBA00022448"/>
    </source>
</evidence>
<dbReference type="FunFam" id="3.30.450.60:FF:000013">
    <property type="entry name" value="Coatomer subunit zeta"/>
    <property type="match status" value="1"/>
</dbReference>
<keyword evidence="5 12" id="KW-0963">Cytoplasm</keyword>
<proteinExistence type="inferred from homology"/>
<dbReference type="PANTHER" id="PTHR11043:SF0">
    <property type="entry name" value="COATOMER SUBUNIT ZETA"/>
    <property type="match status" value="1"/>
</dbReference>
<evidence type="ECO:0000256" key="12">
    <source>
        <dbReference type="RuleBase" id="RU366053"/>
    </source>
</evidence>
<feature type="domain" description="AP complex mu/sigma subunit" evidence="13">
    <location>
        <begin position="10"/>
        <end position="152"/>
    </location>
</feature>
<keyword evidence="8 12" id="KW-0333">Golgi apparatus</keyword>
<dbReference type="InterPro" id="IPR039652">
    <property type="entry name" value="Coatomer_zeta"/>
</dbReference>
<dbReference type="SUPFAM" id="SSF64356">
    <property type="entry name" value="SNARE-like"/>
    <property type="match status" value="1"/>
</dbReference>
<evidence type="ECO:0000256" key="5">
    <source>
        <dbReference type="ARBA" id="ARBA00022490"/>
    </source>
</evidence>
<dbReference type="GO" id="GO:0006891">
    <property type="term" value="P:intra-Golgi vesicle-mediated transport"/>
    <property type="evidence" value="ECO:0007669"/>
    <property type="project" value="TreeGrafter"/>
</dbReference>
<comment type="subcellular location">
    <subcellularLocation>
        <location evidence="12">Cytoplasm</location>
    </subcellularLocation>
    <subcellularLocation>
        <location evidence="1 12">Golgi apparatus membrane</location>
        <topology evidence="1 12">Peripheral membrane protein</topology>
        <orientation evidence="1 12">Cytoplasmic side</orientation>
    </subcellularLocation>
    <subcellularLocation>
        <location evidence="12">Cytoplasmic vesicle</location>
        <location evidence="12">COPI-coated vesicle membrane</location>
        <topology evidence="12">Peripheral membrane protein</topology>
        <orientation evidence="12">Cytoplasmic side</orientation>
    </subcellularLocation>
</comment>
<dbReference type="GeneID" id="30180990"/>
<dbReference type="EMBL" id="KV454003">
    <property type="protein sequence ID" value="ODQ46785.1"/>
    <property type="molecule type" value="Genomic_DNA"/>
</dbReference>
<dbReference type="GO" id="GO:0000139">
    <property type="term" value="C:Golgi membrane"/>
    <property type="evidence" value="ECO:0007669"/>
    <property type="project" value="UniProtKB-SubCell"/>
</dbReference>
<gene>
    <name evidence="14" type="ORF">PICMEDRAFT_72822</name>
</gene>
<evidence type="ECO:0000256" key="3">
    <source>
        <dbReference type="ARBA" id="ARBA00011775"/>
    </source>
</evidence>
<evidence type="ECO:0000259" key="13">
    <source>
        <dbReference type="Pfam" id="PF01217"/>
    </source>
</evidence>
<evidence type="ECO:0000256" key="8">
    <source>
        <dbReference type="ARBA" id="ARBA00023034"/>
    </source>
</evidence>
<comment type="similarity">
    <text evidence="2 12">Belongs to the adaptor complexes small subunit family.</text>
</comment>
<sequence>MSFNVSLYSIDAIIILDNQQNRIFTKYYKPPHETPENDLITNIKKQKQFEKDLFKKTLKQNTDIILFDNHTVVYKEYSDTIVYVIGGLSESEVLLYNVLQGLTGAFEIILSSQLDKRSMLESYDMLVLAIDETVDDGIILETDASAIAARVTNPPTEDAVNIKIDLSEKGLLNAFNFAKKNISERLQQGF</sequence>